<evidence type="ECO:0000313" key="2">
    <source>
        <dbReference type="Proteomes" id="UP000318939"/>
    </source>
</evidence>
<gene>
    <name evidence="1" type="ORF">PR018_22190</name>
</gene>
<dbReference type="EMBL" id="CP117268">
    <property type="protein sequence ID" value="WFS26049.1"/>
    <property type="molecule type" value="Genomic_DNA"/>
</dbReference>
<dbReference type="RefSeq" id="WP_142831975.1">
    <property type="nucleotide sequence ID" value="NZ_CP117268.1"/>
</dbReference>
<reference evidence="1 2" key="1">
    <citation type="journal article" date="2019" name="Phytopathology">
        <title>A Novel Group of Rhizobium tumorigenes-Like Agrobacteria Associated with Crown Gall Disease of Rhododendron and Blueberry.</title>
        <authorList>
            <person name="Kuzmanovic N."/>
            <person name="Behrens P."/>
            <person name="Idczak E."/>
            <person name="Wagner S."/>
            <person name="Gotz M."/>
            <person name="Sproer C."/>
            <person name="Bunk B."/>
            <person name="Overmann J."/>
            <person name="Smalla K."/>
        </authorList>
    </citation>
    <scope>NUCLEOTIDE SEQUENCE [LARGE SCALE GENOMIC DNA]</scope>
    <source>
        <strain evidence="2">rho-6.2</strain>
    </source>
</reference>
<keyword evidence="1" id="KW-0614">Plasmid</keyword>
<proteinExistence type="predicted"/>
<geneLocation type="plasmid" evidence="1 2">
    <name>unnamed1</name>
</geneLocation>
<name>A0ABY8IR43_9HYPH</name>
<sequence>MVGSTSVSAGTAAKADDVSWGCQVLLCAASKNPSWHSVPYCVAPMTRLIAAINDPAFSWPVCHEANAGKPGHDIFEDCPAGTTAGYSSQGDAGLRGEPNQCIKTVDLCRSPSQRGSNAALKVTTVRRVFGNRGDSCIEQIATPRPRRNEPYFFDIPNDKGVKERFWFDLDH</sequence>
<protein>
    <submittedName>
        <fullName evidence="1">Uncharacterized protein</fullName>
    </submittedName>
</protein>
<keyword evidence="2" id="KW-1185">Reference proteome</keyword>
<dbReference type="Proteomes" id="UP000318939">
    <property type="component" value="Plasmid unnamed1"/>
</dbReference>
<accession>A0ABY8IR43</accession>
<reference evidence="1 2" key="2">
    <citation type="journal article" date="2023" name="MicrobiologyOpen">
        <title>Genomics of the tumorigenes clade of the family Rhizobiaceae and description of Rhizobium rhododendri sp. nov.</title>
        <authorList>
            <person name="Kuzmanovic N."/>
            <person name="diCenzo G.C."/>
            <person name="Bunk B."/>
            <person name="Sproeer C."/>
            <person name="Fruehling A."/>
            <person name="Neumann-Schaal M."/>
            <person name="Overmann J."/>
            <person name="Smalla K."/>
        </authorList>
    </citation>
    <scope>NUCLEOTIDE SEQUENCE [LARGE SCALE GENOMIC DNA]</scope>
    <source>
        <strain evidence="2">rho-6.2</strain>
        <plasmid evidence="1 2">unnamed1</plasmid>
    </source>
</reference>
<organism evidence="1 2">
    <name type="scientific">Rhizobium rhododendri</name>
    <dbReference type="NCBI Taxonomy" id="2506430"/>
    <lineage>
        <taxon>Bacteria</taxon>
        <taxon>Pseudomonadati</taxon>
        <taxon>Pseudomonadota</taxon>
        <taxon>Alphaproteobacteria</taxon>
        <taxon>Hyphomicrobiales</taxon>
        <taxon>Rhizobiaceae</taxon>
        <taxon>Rhizobium/Agrobacterium group</taxon>
        <taxon>Rhizobium</taxon>
    </lineage>
</organism>
<evidence type="ECO:0000313" key="1">
    <source>
        <dbReference type="EMBL" id="WFS26049.1"/>
    </source>
</evidence>